<evidence type="ECO:0000313" key="5">
    <source>
        <dbReference type="Proteomes" id="UP000197153"/>
    </source>
</evidence>
<comment type="subunit">
    <text evidence="2">Monomer. Interacts with PqqE.</text>
</comment>
<protein>
    <submittedName>
        <fullName evidence="4">Pyrroloquinoline quinone biosynthesis peptide chaperone PqqD</fullName>
    </submittedName>
</protein>
<gene>
    <name evidence="4" type="primary">pqqD</name>
    <name evidence="4" type="ORF">Y958_31015</name>
</gene>
<dbReference type="KEGG" id="nao:Y958_31015"/>
<dbReference type="InterPro" id="IPR008792">
    <property type="entry name" value="PQQD"/>
</dbReference>
<dbReference type="GO" id="GO:0048038">
    <property type="term" value="F:quinone binding"/>
    <property type="evidence" value="ECO:0007669"/>
    <property type="project" value="InterPro"/>
</dbReference>
<dbReference type="NCBIfam" id="TIGR03859">
    <property type="entry name" value="PQQ_PqqD"/>
    <property type="match status" value="1"/>
</dbReference>
<proteinExistence type="predicted"/>
<dbReference type="Gene3D" id="1.10.10.1150">
    <property type="entry name" value="Coenzyme PQQ synthesis protein D (PqqD)"/>
    <property type="match status" value="1"/>
</dbReference>
<dbReference type="AlphaFoldDB" id="A0A248K2Z6"/>
<keyword evidence="5" id="KW-1185">Reference proteome</keyword>
<evidence type="ECO:0000256" key="1">
    <source>
        <dbReference type="ARBA" id="ARBA00004886"/>
    </source>
</evidence>
<evidence type="ECO:0000256" key="3">
    <source>
        <dbReference type="ARBA" id="ARBA00022905"/>
    </source>
</evidence>
<dbReference type="UniPathway" id="UPA00539"/>
<comment type="pathway">
    <text evidence="1">Cofactor biosynthesis; pyrroloquinoline quinone biosynthesis.</text>
</comment>
<organism evidence="4 5">
    <name type="scientific">Nitrospirillum viridazoti CBAmc</name>
    <dbReference type="NCBI Taxonomy" id="1441467"/>
    <lineage>
        <taxon>Bacteria</taxon>
        <taxon>Pseudomonadati</taxon>
        <taxon>Pseudomonadota</taxon>
        <taxon>Alphaproteobacteria</taxon>
        <taxon>Rhodospirillales</taxon>
        <taxon>Azospirillaceae</taxon>
        <taxon>Nitrospirillum</taxon>
        <taxon>Nitrospirillum viridazoti</taxon>
    </lineage>
</organism>
<dbReference type="Proteomes" id="UP000197153">
    <property type="component" value="Chromosome 4"/>
</dbReference>
<name>A0A248K2Z6_9PROT</name>
<accession>A0A248K2Z6</accession>
<sequence length="98" mass="10737">MTDAVTTEAVGEASVPRFARGVKFRFDDTRKSWMVLAPERLFLPDEAATEILKLVDGQRSLGAIVDDLATRFDVPRDEMAGDVGGMLRDLAEKGVVLL</sequence>
<reference evidence="4 5" key="1">
    <citation type="submission" date="2017-06" db="EMBL/GenBank/DDBJ databases">
        <title>Complete genome sequence of Nitrospirillum amazonense strain CBAmC, an endophytic nitrogen-fixing and plant growth-promoting bacterium, isolated from sugarcane.</title>
        <authorList>
            <person name="Schwab S."/>
            <person name="dos Santos Teixeira K.R."/>
            <person name="Simoes Araujo J.L."/>
            <person name="Soares Vidal M."/>
            <person name="Borges de Freitas H.R."/>
            <person name="Rivello Crivelaro A.L."/>
            <person name="Bueno de Camargo Nunes A."/>
            <person name="dos Santos C.M."/>
            <person name="Palmeira da Silva Rosa D."/>
            <person name="da Silva Padilha D."/>
            <person name="da Silva E."/>
            <person name="Araujo Terra L."/>
            <person name="Soares Mendes V."/>
            <person name="Farinelli L."/>
            <person name="Magalhaes Cruz L."/>
            <person name="Baldani J.I."/>
        </authorList>
    </citation>
    <scope>NUCLEOTIDE SEQUENCE [LARGE SCALE GENOMIC DNA]</scope>
    <source>
        <strain evidence="4 5">CBAmC</strain>
    </source>
</reference>
<dbReference type="GO" id="GO:0018189">
    <property type="term" value="P:pyrroloquinoline quinone biosynthetic process"/>
    <property type="evidence" value="ECO:0007669"/>
    <property type="project" value="UniProtKB-UniPathway"/>
</dbReference>
<dbReference type="RefSeq" id="WP_088875731.1">
    <property type="nucleotide sequence ID" value="NZ_CP022113.1"/>
</dbReference>
<dbReference type="Pfam" id="PF05402">
    <property type="entry name" value="PqqD"/>
    <property type="match status" value="1"/>
</dbReference>
<evidence type="ECO:0000313" key="4">
    <source>
        <dbReference type="EMBL" id="ASG25367.1"/>
    </source>
</evidence>
<evidence type="ECO:0000256" key="2">
    <source>
        <dbReference type="ARBA" id="ARBA00011741"/>
    </source>
</evidence>
<dbReference type="EMBL" id="CP022113">
    <property type="protein sequence ID" value="ASG25367.1"/>
    <property type="molecule type" value="Genomic_DNA"/>
</dbReference>
<keyword evidence="3" id="KW-0884">PQQ biosynthesis</keyword>
<dbReference type="InterPro" id="IPR041881">
    <property type="entry name" value="PqqD_sf"/>
</dbReference>
<dbReference type="InterPro" id="IPR022479">
    <property type="entry name" value="PqqD_bac"/>
</dbReference>